<protein>
    <submittedName>
        <fullName evidence="1">10995_t:CDS:1</fullName>
    </submittedName>
</protein>
<name>A0A9N9HLJ7_9GLOM</name>
<evidence type="ECO:0000313" key="1">
    <source>
        <dbReference type="EMBL" id="CAG8687588.1"/>
    </source>
</evidence>
<accession>A0A9N9HLJ7</accession>
<keyword evidence="2" id="KW-1185">Reference proteome</keyword>
<sequence length="72" mass="8356">MEEECGNTNRASIICKALNLVRVEERRNIMSNRLVEGEQEVVVQNKRQNKRAYKILIDKLIVSQVLVDDLTK</sequence>
<proteinExistence type="predicted"/>
<reference evidence="1" key="1">
    <citation type="submission" date="2021-06" db="EMBL/GenBank/DDBJ databases">
        <authorList>
            <person name="Kallberg Y."/>
            <person name="Tangrot J."/>
            <person name="Rosling A."/>
        </authorList>
    </citation>
    <scope>NUCLEOTIDE SEQUENCE</scope>
    <source>
        <strain evidence="1">UK204</strain>
    </source>
</reference>
<dbReference type="AlphaFoldDB" id="A0A9N9HLJ7"/>
<dbReference type="EMBL" id="CAJVPQ010006621">
    <property type="protein sequence ID" value="CAG8687588.1"/>
    <property type="molecule type" value="Genomic_DNA"/>
</dbReference>
<comment type="caution">
    <text evidence="1">The sequence shown here is derived from an EMBL/GenBank/DDBJ whole genome shotgun (WGS) entry which is preliminary data.</text>
</comment>
<gene>
    <name evidence="1" type="ORF">FCALED_LOCUS12785</name>
</gene>
<dbReference type="Proteomes" id="UP000789570">
    <property type="component" value="Unassembled WGS sequence"/>
</dbReference>
<evidence type="ECO:0000313" key="2">
    <source>
        <dbReference type="Proteomes" id="UP000789570"/>
    </source>
</evidence>
<organism evidence="1 2">
    <name type="scientific">Funneliformis caledonium</name>
    <dbReference type="NCBI Taxonomy" id="1117310"/>
    <lineage>
        <taxon>Eukaryota</taxon>
        <taxon>Fungi</taxon>
        <taxon>Fungi incertae sedis</taxon>
        <taxon>Mucoromycota</taxon>
        <taxon>Glomeromycotina</taxon>
        <taxon>Glomeromycetes</taxon>
        <taxon>Glomerales</taxon>
        <taxon>Glomeraceae</taxon>
        <taxon>Funneliformis</taxon>
    </lineage>
</organism>